<feature type="chain" id="PRO_5041373183" evidence="2">
    <location>
        <begin position="19"/>
        <end position="118"/>
    </location>
</feature>
<dbReference type="AlphaFoldDB" id="A0AA36EG57"/>
<accession>A0AA36EG57</accession>
<evidence type="ECO:0000313" key="3">
    <source>
        <dbReference type="EMBL" id="CAI9294402.1"/>
    </source>
</evidence>
<feature type="compositionally biased region" description="Polar residues" evidence="1">
    <location>
        <begin position="84"/>
        <end position="94"/>
    </location>
</feature>
<evidence type="ECO:0000256" key="2">
    <source>
        <dbReference type="SAM" id="SignalP"/>
    </source>
</evidence>
<evidence type="ECO:0000256" key="1">
    <source>
        <dbReference type="SAM" id="MobiDB-lite"/>
    </source>
</evidence>
<gene>
    <name evidence="3" type="ORF">LSALG_LOCUS33386</name>
</gene>
<sequence>MWFLTQNKVRLNIPVVLALYLSDMDLGSMPLIKICGGHWVTRLALSYKVDTSMMVPIPIRDMTTTTLGKIRVLEGPVVPPPAQPSHNGASASSTHPRDTDDDIEESSKHDEGEYESSE</sequence>
<keyword evidence="2" id="KW-0732">Signal</keyword>
<reference evidence="3" key="1">
    <citation type="submission" date="2023-04" db="EMBL/GenBank/DDBJ databases">
        <authorList>
            <person name="Vijverberg K."/>
            <person name="Xiong W."/>
            <person name="Schranz E."/>
        </authorList>
    </citation>
    <scope>NUCLEOTIDE SEQUENCE</scope>
</reference>
<organism evidence="3 4">
    <name type="scientific">Lactuca saligna</name>
    <name type="common">Willowleaf lettuce</name>
    <dbReference type="NCBI Taxonomy" id="75948"/>
    <lineage>
        <taxon>Eukaryota</taxon>
        <taxon>Viridiplantae</taxon>
        <taxon>Streptophyta</taxon>
        <taxon>Embryophyta</taxon>
        <taxon>Tracheophyta</taxon>
        <taxon>Spermatophyta</taxon>
        <taxon>Magnoliopsida</taxon>
        <taxon>eudicotyledons</taxon>
        <taxon>Gunneridae</taxon>
        <taxon>Pentapetalae</taxon>
        <taxon>asterids</taxon>
        <taxon>campanulids</taxon>
        <taxon>Asterales</taxon>
        <taxon>Asteraceae</taxon>
        <taxon>Cichorioideae</taxon>
        <taxon>Cichorieae</taxon>
        <taxon>Lactucinae</taxon>
        <taxon>Lactuca</taxon>
    </lineage>
</organism>
<name>A0AA36EG57_LACSI</name>
<feature type="signal peptide" evidence="2">
    <location>
        <begin position="1"/>
        <end position="18"/>
    </location>
</feature>
<dbReference type="EMBL" id="OX465083">
    <property type="protein sequence ID" value="CAI9294402.1"/>
    <property type="molecule type" value="Genomic_DNA"/>
</dbReference>
<dbReference type="Proteomes" id="UP001177003">
    <property type="component" value="Chromosome 7"/>
</dbReference>
<proteinExistence type="predicted"/>
<feature type="region of interest" description="Disordered" evidence="1">
    <location>
        <begin position="75"/>
        <end position="118"/>
    </location>
</feature>
<keyword evidence="4" id="KW-1185">Reference proteome</keyword>
<protein>
    <submittedName>
        <fullName evidence="3">Uncharacterized protein</fullName>
    </submittedName>
</protein>
<evidence type="ECO:0000313" key="4">
    <source>
        <dbReference type="Proteomes" id="UP001177003"/>
    </source>
</evidence>